<keyword evidence="12 13" id="KW-0472">Membrane</keyword>
<evidence type="ECO:0000259" key="14">
    <source>
        <dbReference type="PROSITE" id="PS51002"/>
    </source>
</evidence>
<evidence type="ECO:0000256" key="2">
    <source>
        <dbReference type="ARBA" id="ARBA00004141"/>
    </source>
</evidence>
<feature type="transmembrane region" description="Helical" evidence="13">
    <location>
        <begin position="42"/>
        <end position="69"/>
    </location>
</feature>
<evidence type="ECO:0000256" key="9">
    <source>
        <dbReference type="ARBA" id="ARBA00022982"/>
    </source>
</evidence>
<dbReference type="InterPro" id="IPR030689">
    <property type="entry name" value="Cytochrome_b"/>
</dbReference>
<organism evidence="16">
    <name type="scientific">marine metagenome</name>
    <dbReference type="NCBI Taxonomy" id="408172"/>
    <lineage>
        <taxon>unclassified sequences</taxon>
        <taxon>metagenomes</taxon>
        <taxon>ecological metagenomes</taxon>
    </lineage>
</organism>
<sequence length="423" mass="48047">MSGESTFQTNNAVIKWIEYRIPVFSFIHGSAVAYPTPKNLNYWWNMGSLAGIMLVLQIVTGVVLAMHYTPHASMAFDSTEHIMRDVNYGWLLRYMHANGASFFFIVVYIHIFRGLYYGSYKAPREILWWMGIIIFILMMATAFMGYVLPWGQMSFWGATVITNLFSAVPLVGENIVTWLWGAFSVDQPTLIRFYSLHYLLPFVMFGVVFVHLWALHHHKSNNPLGIDIKGPQDTIPFHPYYTVKDLYGMGVFGIIFAITLFFAPNFLGHPDNYTPANPLVTPPHIVPEWYFLPFYAILRAIPDKLLGVIAMFAAILILFVLPWLDTSKVRSARFRPVYKMLFWAFLIDCVVLGYVGGNPPEGLFIVFGRLATALYFLFFLTLPLIGWFEQPKALPNSIATAVLESSKDSGDINNAVAKAEDRA</sequence>
<feature type="transmembrane region" description="Helical" evidence="13">
    <location>
        <begin position="195"/>
        <end position="215"/>
    </location>
</feature>
<feature type="transmembrane region" description="Helical" evidence="13">
    <location>
        <begin position="126"/>
        <end position="148"/>
    </location>
</feature>
<feature type="transmembrane region" description="Helical" evidence="13">
    <location>
        <begin position="363"/>
        <end position="388"/>
    </location>
</feature>
<dbReference type="InterPro" id="IPR036150">
    <property type="entry name" value="Cyt_b/b6_C_sf"/>
</dbReference>
<feature type="transmembrane region" description="Helical" evidence="13">
    <location>
        <begin position="160"/>
        <end position="183"/>
    </location>
</feature>
<dbReference type="InterPro" id="IPR016174">
    <property type="entry name" value="Di-haem_cyt_TM"/>
</dbReference>
<dbReference type="PROSITE" id="PS51002">
    <property type="entry name" value="CYTB_NTER"/>
    <property type="match status" value="1"/>
</dbReference>
<evidence type="ECO:0000259" key="15">
    <source>
        <dbReference type="PROSITE" id="PS51003"/>
    </source>
</evidence>
<dbReference type="FunFam" id="1.20.810.10:FF:000004">
    <property type="entry name" value="Cytochrome b"/>
    <property type="match status" value="1"/>
</dbReference>
<keyword evidence="11" id="KW-0408">Iron</keyword>
<dbReference type="CDD" id="cd00284">
    <property type="entry name" value="Cytochrome_b_N"/>
    <property type="match status" value="1"/>
</dbReference>
<dbReference type="GO" id="GO:0045275">
    <property type="term" value="C:respiratory chain complex III"/>
    <property type="evidence" value="ECO:0007669"/>
    <property type="project" value="InterPro"/>
</dbReference>
<feature type="transmembrane region" description="Helical" evidence="13">
    <location>
        <begin position="336"/>
        <end position="357"/>
    </location>
</feature>
<feature type="transmembrane region" description="Helical" evidence="13">
    <location>
        <begin position="305"/>
        <end position="324"/>
    </location>
</feature>
<keyword evidence="6" id="KW-0679">Respiratory chain</keyword>
<comment type="subcellular location">
    <subcellularLocation>
        <location evidence="2">Membrane</location>
        <topology evidence="2">Multi-pass membrane protein</topology>
    </subcellularLocation>
</comment>
<comment type="cofactor">
    <cofactor evidence="1">
        <name>heme b</name>
        <dbReference type="ChEBI" id="CHEBI:60344"/>
    </cofactor>
</comment>
<reference evidence="16" key="1">
    <citation type="submission" date="2018-05" db="EMBL/GenBank/DDBJ databases">
        <authorList>
            <person name="Lanie J.A."/>
            <person name="Ng W.-L."/>
            <person name="Kazmierczak K.M."/>
            <person name="Andrzejewski T.M."/>
            <person name="Davidsen T.M."/>
            <person name="Wayne K.J."/>
            <person name="Tettelin H."/>
            <person name="Glass J.I."/>
            <person name="Rusch D."/>
            <person name="Podicherti R."/>
            <person name="Tsui H.-C.T."/>
            <person name="Winkler M.E."/>
        </authorList>
    </citation>
    <scope>NUCLEOTIDE SEQUENCE</scope>
</reference>
<dbReference type="InterPro" id="IPR005797">
    <property type="entry name" value="Cyt_b/b6_N"/>
</dbReference>
<dbReference type="Pfam" id="PF00032">
    <property type="entry name" value="Cytochrom_B_C"/>
    <property type="match status" value="1"/>
</dbReference>
<keyword evidence="9" id="KW-0249">Electron transport</keyword>
<evidence type="ECO:0000313" key="16">
    <source>
        <dbReference type="EMBL" id="SVA86696.1"/>
    </source>
</evidence>
<feature type="transmembrane region" description="Helical" evidence="13">
    <location>
        <begin position="90"/>
        <end position="111"/>
    </location>
</feature>
<dbReference type="PANTHER" id="PTHR19271">
    <property type="entry name" value="CYTOCHROME B"/>
    <property type="match status" value="1"/>
</dbReference>
<dbReference type="GO" id="GO:0005739">
    <property type="term" value="C:mitochondrion"/>
    <property type="evidence" value="ECO:0007669"/>
    <property type="project" value="GOC"/>
</dbReference>
<evidence type="ECO:0000256" key="10">
    <source>
        <dbReference type="ARBA" id="ARBA00022989"/>
    </source>
</evidence>
<name>A0A381ZBN2_9ZZZZ</name>
<dbReference type="PIRSF" id="PIRSF038885">
    <property type="entry name" value="COB"/>
    <property type="match status" value="1"/>
</dbReference>
<evidence type="ECO:0000256" key="5">
    <source>
        <dbReference type="ARBA" id="ARBA00022617"/>
    </source>
</evidence>
<dbReference type="AlphaFoldDB" id="A0A381ZBN2"/>
<evidence type="ECO:0000256" key="3">
    <source>
        <dbReference type="ARBA" id="ARBA00013531"/>
    </source>
</evidence>
<evidence type="ECO:0000256" key="6">
    <source>
        <dbReference type="ARBA" id="ARBA00022660"/>
    </source>
</evidence>
<dbReference type="SUPFAM" id="SSF81648">
    <property type="entry name" value="a domain/subunit of cytochrome bc1 complex (Ubiquinol-cytochrome c reductase)"/>
    <property type="match status" value="1"/>
</dbReference>
<feature type="transmembrane region" description="Helical" evidence="13">
    <location>
        <begin position="246"/>
        <end position="267"/>
    </location>
</feature>
<dbReference type="EMBL" id="UINC01020704">
    <property type="protein sequence ID" value="SVA86696.1"/>
    <property type="molecule type" value="Genomic_DNA"/>
</dbReference>
<keyword evidence="4" id="KW-0813">Transport</keyword>
<dbReference type="Gene3D" id="1.20.810.10">
    <property type="entry name" value="Cytochrome Bc1 Complex, Chain C"/>
    <property type="match status" value="1"/>
</dbReference>
<feature type="domain" description="Cytochrome b/b6 C-terminal region profile" evidence="15">
    <location>
        <begin position="227"/>
        <end position="396"/>
    </location>
</feature>
<evidence type="ECO:0000256" key="8">
    <source>
        <dbReference type="ARBA" id="ARBA00022723"/>
    </source>
</evidence>
<dbReference type="GO" id="GO:0006122">
    <property type="term" value="P:mitochondrial electron transport, ubiquinol to cytochrome c"/>
    <property type="evidence" value="ECO:0007669"/>
    <property type="project" value="TreeGrafter"/>
</dbReference>
<gene>
    <name evidence="16" type="ORF">METZ01_LOCUS139550</name>
</gene>
<dbReference type="CDD" id="cd00290">
    <property type="entry name" value="cytochrome_b_C"/>
    <property type="match status" value="1"/>
</dbReference>
<dbReference type="InterPro" id="IPR048260">
    <property type="entry name" value="Cytochrome_b_C_euk/bac"/>
</dbReference>
<evidence type="ECO:0000256" key="12">
    <source>
        <dbReference type="ARBA" id="ARBA00023136"/>
    </source>
</evidence>
<dbReference type="PROSITE" id="PS51003">
    <property type="entry name" value="CYTB_CTER"/>
    <property type="match status" value="1"/>
</dbReference>
<dbReference type="GO" id="GO:0046872">
    <property type="term" value="F:metal ion binding"/>
    <property type="evidence" value="ECO:0007669"/>
    <property type="project" value="UniProtKB-KW"/>
</dbReference>
<dbReference type="Pfam" id="PF00033">
    <property type="entry name" value="Cytochrome_B"/>
    <property type="match status" value="1"/>
</dbReference>
<accession>A0A381ZBN2</accession>
<dbReference type="InterPro" id="IPR048259">
    <property type="entry name" value="Cytochrome_b_N_euk/bac"/>
</dbReference>
<feature type="domain" description="Cytochrome b/b6 N-terminal region profile" evidence="14">
    <location>
        <begin position="13"/>
        <end position="224"/>
    </location>
</feature>
<evidence type="ECO:0000256" key="4">
    <source>
        <dbReference type="ARBA" id="ARBA00022448"/>
    </source>
</evidence>
<proteinExistence type="predicted"/>
<dbReference type="InterPro" id="IPR005798">
    <property type="entry name" value="Cyt_b/b6_C"/>
</dbReference>
<dbReference type="SUPFAM" id="SSF81342">
    <property type="entry name" value="Transmembrane di-heme cytochromes"/>
    <property type="match status" value="1"/>
</dbReference>
<keyword evidence="7 13" id="KW-0812">Transmembrane</keyword>
<dbReference type="GO" id="GO:0008121">
    <property type="term" value="F:quinol-cytochrome-c reductase activity"/>
    <property type="evidence" value="ECO:0007669"/>
    <property type="project" value="InterPro"/>
</dbReference>
<keyword evidence="8" id="KW-0479">Metal-binding</keyword>
<protein>
    <recommendedName>
        <fullName evidence="3">Cytochrome b</fullName>
    </recommendedName>
</protein>
<dbReference type="InterPro" id="IPR027387">
    <property type="entry name" value="Cytb/b6-like_sf"/>
</dbReference>
<evidence type="ECO:0000256" key="11">
    <source>
        <dbReference type="ARBA" id="ARBA00023004"/>
    </source>
</evidence>
<dbReference type="GO" id="GO:0016491">
    <property type="term" value="F:oxidoreductase activity"/>
    <property type="evidence" value="ECO:0007669"/>
    <property type="project" value="InterPro"/>
</dbReference>
<keyword evidence="5" id="KW-0349">Heme</keyword>
<evidence type="ECO:0000256" key="1">
    <source>
        <dbReference type="ARBA" id="ARBA00001970"/>
    </source>
</evidence>
<keyword evidence="10 13" id="KW-1133">Transmembrane helix</keyword>
<evidence type="ECO:0000256" key="13">
    <source>
        <dbReference type="SAM" id="Phobius"/>
    </source>
</evidence>
<dbReference type="PANTHER" id="PTHR19271:SF16">
    <property type="entry name" value="CYTOCHROME B"/>
    <property type="match status" value="1"/>
</dbReference>
<evidence type="ECO:0000256" key="7">
    <source>
        <dbReference type="ARBA" id="ARBA00022692"/>
    </source>
</evidence>